<dbReference type="GO" id="GO:0005737">
    <property type="term" value="C:cytoplasm"/>
    <property type="evidence" value="ECO:0007669"/>
    <property type="project" value="TreeGrafter"/>
</dbReference>
<feature type="repeat" description="ANK" evidence="3">
    <location>
        <begin position="462"/>
        <end position="494"/>
    </location>
</feature>
<evidence type="ECO:0000313" key="7">
    <source>
        <dbReference type="Proteomes" id="UP001178461"/>
    </source>
</evidence>
<dbReference type="EMBL" id="OX395141">
    <property type="protein sequence ID" value="CAI5795362.1"/>
    <property type="molecule type" value="Genomic_DNA"/>
</dbReference>
<evidence type="ECO:0000256" key="3">
    <source>
        <dbReference type="PROSITE-ProRule" id="PRU00023"/>
    </source>
</evidence>
<keyword evidence="6" id="KW-0808">Transferase</keyword>
<feature type="repeat" description="ANK" evidence="3">
    <location>
        <begin position="363"/>
        <end position="395"/>
    </location>
</feature>
<evidence type="ECO:0000256" key="1">
    <source>
        <dbReference type="ARBA" id="ARBA00022737"/>
    </source>
</evidence>
<dbReference type="SMART" id="SM00220">
    <property type="entry name" value="S_TKc"/>
    <property type="match status" value="1"/>
</dbReference>
<feature type="repeat" description="ANK" evidence="3">
    <location>
        <begin position="396"/>
        <end position="428"/>
    </location>
</feature>
<dbReference type="PANTHER" id="PTHR24198:SF175">
    <property type="entry name" value="ANKYRIN REPEAT AND PROTEIN KINASE DOMAIN-CONTAINING PROTEIN 1"/>
    <property type="match status" value="1"/>
</dbReference>
<feature type="repeat" description="ANK" evidence="3">
    <location>
        <begin position="660"/>
        <end position="692"/>
    </location>
</feature>
<dbReference type="PROSITE" id="PS50088">
    <property type="entry name" value="ANK_REPEAT"/>
    <property type="match status" value="11"/>
</dbReference>
<dbReference type="PROSITE" id="PS00108">
    <property type="entry name" value="PROTEIN_KINASE_ST"/>
    <property type="match status" value="1"/>
</dbReference>
<keyword evidence="6" id="KW-0418">Kinase</keyword>
<dbReference type="GO" id="GO:0005524">
    <property type="term" value="F:ATP binding"/>
    <property type="evidence" value="ECO:0007669"/>
    <property type="project" value="InterPro"/>
</dbReference>
<dbReference type="SMART" id="SM00248">
    <property type="entry name" value="ANK"/>
    <property type="match status" value="12"/>
</dbReference>
<dbReference type="InterPro" id="IPR011009">
    <property type="entry name" value="Kinase-like_dom_sf"/>
</dbReference>
<name>A0AA35LFK0_9SAUR</name>
<accession>A0AA35LFK0</accession>
<dbReference type="PRINTS" id="PR01415">
    <property type="entry name" value="ANKYRIN"/>
</dbReference>
<keyword evidence="7" id="KW-1185">Reference proteome</keyword>
<dbReference type="Pfam" id="PF13637">
    <property type="entry name" value="Ank_4"/>
    <property type="match status" value="1"/>
</dbReference>
<evidence type="ECO:0000259" key="5">
    <source>
        <dbReference type="PROSITE" id="PS50011"/>
    </source>
</evidence>
<feature type="repeat" description="ANK" evidence="3">
    <location>
        <begin position="693"/>
        <end position="725"/>
    </location>
</feature>
<feature type="repeat" description="ANK" evidence="3">
    <location>
        <begin position="627"/>
        <end position="659"/>
    </location>
</feature>
<feature type="domain" description="Protein kinase" evidence="5">
    <location>
        <begin position="17"/>
        <end position="286"/>
    </location>
</feature>
<dbReference type="AlphaFoldDB" id="A0AA35LFK0"/>
<feature type="repeat" description="ANK" evidence="3">
    <location>
        <begin position="561"/>
        <end position="593"/>
    </location>
</feature>
<organism evidence="6 7">
    <name type="scientific">Podarcis lilfordi</name>
    <name type="common">Lilford's wall lizard</name>
    <dbReference type="NCBI Taxonomy" id="74358"/>
    <lineage>
        <taxon>Eukaryota</taxon>
        <taxon>Metazoa</taxon>
        <taxon>Chordata</taxon>
        <taxon>Craniata</taxon>
        <taxon>Vertebrata</taxon>
        <taxon>Euteleostomi</taxon>
        <taxon>Lepidosauria</taxon>
        <taxon>Squamata</taxon>
        <taxon>Bifurcata</taxon>
        <taxon>Unidentata</taxon>
        <taxon>Episquamata</taxon>
        <taxon>Laterata</taxon>
        <taxon>Lacertibaenia</taxon>
        <taxon>Lacertidae</taxon>
        <taxon>Podarcis</taxon>
    </lineage>
</organism>
<proteinExistence type="predicted"/>
<dbReference type="InterPro" id="IPR036770">
    <property type="entry name" value="Ankyrin_rpt-contain_sf"/>
</dbReference>
<dbReference type="Gene3D" id="1.10.510.10">
    <property type="entry name" value="Transferase(Phosphotransferase) domain 1"/>
    <property type="match status" value="1"/>
</dbReference>
<dbReference type="SUPFAM" id="SSF56112">
    <property type="entry name" value="Protein kinase-like (PK-like)"/>
    <property type="match status" value="1"/>
</dbReference>
<dbReference type="InterPro" id="IPR002110">
    <property type="entry name" value="Ankyrin_rpt"/>
</dbReference>
<gene>
    <name evidence="6" type="ORF">PODLI_1B030607</name>
</gene>
<feature type="repeat" description="ANK" evidence="3">
    <location>
        <begin position="429"/>
        <end position="461"/>
    </location>
</feature>
<sequence length="761" mass="85706">MDRHSGSLTMFTKEDFEDDWLKVASGVFGEVFRVRHKRWRTTFAVKCSSRLPQDSRPDRTSTKHLVEEAAKIEKIKFQHIVSIYGICYSPLGIVMEYMANGSLEKILPTHQMSWQLKFRIIHETSLAVNFLHSLKPPLLHLDLKPGNILLDANMHVKISDFGLCKWMEESSLMEYIERSAQRGSLSYIPPEILLQSPSPPGTKFDVYSFGIVIWEILTQKKPYSGVKTMAVIVTVATGQRPSMEPIRDDWPAECQQMVDLMKRCWDQEPQRRPSFTDVVVETDMLLSLTQCPVVDLENERFSRKMSVKPPFSRREQRKGTNGSSPFQEAHNSAENEKDQAHCFPQNEVESLEALVMSEEVSKSHEDTLHLMVASGNLEKVKFLLRQGADVNKRIACGYTPLILAVQKRSLETILLLIQHGADVNMADEDNWSPLHFVAQNGDDRIARLLLDHKANVDTRELDGWTPLHLASQNNFENVVRVLLSRQADPNAQENEGRTALHLAACYGHIKLVKMLASQGADLERKQRNLRTPLHLAVEKGKFRVVQYLLKNGVEVNSLDQNHYSALHMAVAKGKYLICEKLIKYGAIVDLRTDKGWTPLHLASIEGYVDIIHLLVDNHGKVNARGSLDWTPLHLAARYSEAAAISELLRSGADPNATENLGWTPLHLSVQRGAFLSILNLLEHKADVNIRNKVGWTPTHLAVLKDNVAIVKTLLDAGALLELEDNAGCTPLQLAIRNEKQSIVDLLQGMESSKASPRSQEG</sequence>
<keyword evidence="1" id="KW-0677">Repeat</keyword>
<dbReference type="GO" id="GO:0004672">
    <property type="term" value="F:protein kinase activity"/>
    <property type="evidence" value="ECO:0007669"/>
    <property type="project" value="InterPro"/>
</dbReference>
<feature type="repeat" description="ANK" evidence="3">
    <location>
        <begin position="528"/>
        <end position="560"/>
    </location>
</feature>
<dbReference type="Pfam" id="PF00023">
    <property type="entry name" value="Ank"/>
    <property type="match status" value="2"/>
</dbReference>
<keyword evidence="2 3" id="KW-0040">ANK repeat</keyword>
<protein>
    <submittedName>
        <fullName evidence="6">Repeat and kinase domain-containing 1</fullName>
    </submittedName>
</protein>
<feature type="compositionally biased region" description="Polar residues" evidence="4">
    <location>
        <begin position="319"/>
        <end position="330"/>
    </location>
</feature>
<dbReference type="Pfam" id="PF07714">
    <property type="entry name" value="PK_Tyr_Ser-Thr"/>
    <property type="match status" value="1"/>
</dbReference>
<dbReference type="Pfam" id="PF12796">
    <property type="entry name" value="Ank_2"/>
    <property type="match status" value="3"/>
</dbReference>
<dbReference type="PROSITE" id="PS50297">
    <property type="entry name" value="ANK_REP_REGION"/>
    <property type="match status" value="11"/>
</dbReference>
<dbReference type="PROSITE" id="PS50011">
    <property type="entry name" value="PROTEIN_KINASE_DOM"/>
    <property type="match status" value="1"/>
</dbReference>
<dbReference type="PANTHER" id="PTHR24198">
    <property type="entry name" value="ANKYRIN REPEAT AND PROTEIN KINASE DOMAIN-CONTAINING PROTEIN"/>
    <property type="match status" value="1"/>
</dbReference>
<dbReference type="InterPro" id="IPR001245">
    <property type="entry name" value="Ser-Thr/Tyr_kinase_cat_dom"/>
</dbReference>
<dbReference type="SUPFAM" id="SSF48403">
    <property type="entry name" value="Ankyrin repeat"/>
    <property type="match status" value="1"/>
</dbReference>
<dbReference type="Proteomes" id="UP001178461">
    <property type="component" value="Chromosome 15"/>
</dbReference>
<feature type="region of interest" description="Disordered" evidence="4">
    <location>
        <begin position="305"/>
        <end position="338"/>
    </location>
</feature>
<evidence type="ECO:0000256" key="2">
    <source>
        <dbReference type="ARBA" id="ARBA00023043"/>
    </source>
</evidence>
<feature type="repeat" description="ANK" evidence="3">
    <location>
        <begin position="594"/>
        <end position="626"/>
    </location>
</feature>
<dbReference type="GO" id="GO:0010564">
    <property type="term" value="P:regulation of cell cycle process"/>
    <property type="evidence" value="ECO:0007669"/>
    <property type="project" value="TreeGrafter"/>
</dbReference>
<dbReference type="InterPro" id="IPR008271">
    <property type="entry name" value="Ser/Thr_kinase_AS"/>
</dbReference>
<dbReference type="Gene3D" id="1.25.40.20">
    <property type="entry name" value="Ankyrin repeat-containing domain"/>
    <property type="match status" value="5"/>
</dbReference>
<feature type="repeat" description="ANK" evidence="3">
    <location>
        <begin position="495"/>
        <end position="527"/>
    </location>
</feature>
<evidence type="ECO:0000256" key="4">
    <source>
        <dbReference type="SAM" id="MobiDB-lite"/>
    </source>
</evidence>
<dbReference type="InterPro" id="IPR000719">
    <property type="entry name" value="Prot_kinase_dom"/>
</dbReference>
<evidence type="ECO:0000313" key="6">
    <source>
        <dbReference type="EMBL" id="CAI5795362.1"/>
    </source>
</evidence>
<reference evidence="6" key="1">
    <citation type="submission" date="2022-12" db="EMBL/GenBank/DDBJ databases">
        <authorList>
            <person name="Alioto T."/>
            <person name="Alioto T."/>
            <person name="Gomez Garrido J."/>
        </authorList>
    </citation>
    <scope>NUCLEOTIDE SEQUENCE</scope>
</reference>